<dbReference type="Proteomes" id="UP000824248">
    <property type="component" value="Unassembled WGS sequence"/>
</dbReference>
<gene>
    <name evidence="1" type="ORF">H9854_01195</name>
</gene>
<reference evidence="1" key="1">
    <citation type="journal article" date="2021" name="PeerJ">
        <title>Extensive microbial diversity within the chicken gut microbiome revealed by metagenomics and culture.</title>
        <authorList>
            <person name="Gilroy R."/>
            <person name="Ravi A."/>
            <person name="Getino M."/>
            <person name="Pursley I."/>
            <person name="Horton D.L."/>
            <person name="Alikhan N.F."/>
            <person name="Baker D."/>
            <person name="Gharbi K."/>
            <person name="Hall N."/>
            <person name="Watson M."/>
            <person name="Adriaenssens E.M."/>
            <person name="Foster-Nyarko E."/>
            <person name="Jarju S."/>
            <person name="Secka A."/>
            <person name="Antonio M."/>
            <person name="Oren A."/>
            <person name="Chaudhuri R.R."/>
            <person name="La Ragione R."/>
            <person name="Hildebrand F."/>
            <person name="Pallen M.J."/>
        </authorList>
    </citation>
    <scope>NUCLEOTIDE SEQUENCE</scope>
    <source>
        <strain evidence="1">1193</strain>
    </source>
</reference>
<accession>A0A9D1WKY8</accession>
<organism evidence="1 2">
    <name type="scientific">Candidatus Halomonas stercoripullorum</name>
    <dbReference type="NCBI Taxonomy" id="2838617"/>
    <lineage>
        <taxon>Bacteria</taxon>
        <taxon>Pseudomonadati</taxon>
        <taxon>Pseudomonadota</taxon>
        <taxon>Gammaproteobacteria</taxon>
        <taxon>Oceanospirillales</taxon>
        <taxon>Halomonadaceae</taxon>
        <taxon>Halomonas</taxon>
    </lineage>
</organism>
<dbReference type="EMBL" id="DXFC01000034">
    <property type="protein sequence ID" value="HIX60844.1"/>
    <property type="molecule type" value="Genomic_DNA"/>
</dbReference>
<comment type="caution">
    <text evidence="1">The sequence shown here is derived from an EMBL/GenBank/DDBJ whole genome shotgun (WGS) entry which is preliminary data.</text>
</comment>
<sequence>QDNAATRNSLTHEYRRLYELFEARDNDALMDASSTMIQELAQASGEPEAYVRHRASFNMFFNSPEVFQLNDFPEDPMTLNLGAHNRVAWLTTQGVNVPIRFNHVKDEGVSSKVRLYFIHRNGQWEICR</sequence>
<protein>
    <submittedName>
        <fullName evidence="1">Uncharacterized protein</fullName>
    </submittedName>
</protein>
<dbReference type="AlphaFoldDB" id="A0A9D1WKY8"/>
<reference evidence="1" key="2">
    <citation type="submission" date="2021-04" db="EMBL/GenBank/DDBJ databases">
        <authorList>
            <person name="Gilroy R."/>
        </authorList>
    </citation>
    <scope>NUCLEOTIDE SEQUENCE</scope>
    <source>
        <strain evidence="1">1193</strain>
    </source>
</reference>
<evidence type="ECO:0000313" key="1">
    <source>
        <dbReference type="EMBL" id="HIX60844.1"/>
    </source>
</evidence>
<evidence type="ECO:0000313" key="2">
    <source>
        <dbReference type="Proteomes" id="UP000824248"/>
    </source>
</evidence>
<name>A0A9D1WKY8_9GAMM</name>
<proteinExistence type="predicted"/>
<feature type="non-terminal residue" evidence="1">
    <location>
        <position position="1"/>
    </location>
</feature>